<evidence type="ECO:0000256" key="1">
    <source>
        <dbReference type="ARBA" id="ARBA00002435"/>
    </source>
</evidence>
<dbReference type="AlphaFoldDB" id="A0A7M5X7C4"/>
<dbReference type="InterPro" id="IPR023538">
    <property type="entry name" value="RNP1"/>
</dbReference>
<keyword evidence="7" id="KW-0540">Nuclease</keyword>
<keyword evidence="5" id="KW-0963">Cytoplasm</keyword>
<evidence type="ECO:0000256" key="8">
    <source>
        <dbReference type="ARBA" id="ARBA00022759"/>
    </source>
</evidence>
<comment type="subcellular location">
    <subcellularLocation>
        <location evidence="2">Nucleus</location>
    </subcellularLocation>
</comment>
<comment type="subunit">
    <text evidence="10">Component of nuclear RNase P and RNase MRP ribonucleoproteins. RNase P consists of a catalytic RNA moiety and 10 different protein chains; POP1, POP4, POP5, POP7, RPP14, RPP21, RPP25, RPP30, RPP38 and RPP40. Within the RNase P complex, POP1, POP7 and RPP25 form the 'finger' subcomplex, POP5, RPP14, RPP40 and homodimeric RPP30 form the 'palm' subcomplex, and RPP21, POP4 and RPP38 form the 'wrist' subcomplex. All subunits of the RNase P complex interact with the catalytic RNA. Several subunits of RNase P are also part of the RNase MRP complex. RNase MRP consists of a catalytic RNA moiety and about 8 protein subunits; POP1, POP7, RPP25, RPP30, RPP38, RPP40 and possibly also POP4 and POP5.</text>
</comment>
<evidence type="ECO:0000256" key="2">
    <source>
        <dbReference type="ARBA" id="ARBA00004123"/>
    </source>
</evidence>
<evidence type="ECO:0000256" key="4">
    <source>
        <dbReference type="ARBA" id="ARBA00016225"/>
    </source>
</evidence>
<comment type="similarity">
    <text evidence="3">Belongs to the eukaryotic/archaeal RNase P protein component 1 family.</text>
</comment>
<evidence type="ECO:0000256" key="3">
    <source>
        <dbReference type="ARBA" id="ARBA00006181"/>
    </source>
</evidence>
<evidence type="ECO:0000256" key="7">
    <source>
        <dbReference type="ARBA" id="ARBA00022722"/>
    </source>
</evidence>
<dbReference type="GO" id="GO:0004519">
    <property type="term" value="F:endonuclease activity"/>
    <property type="evidence" value="ECO:0007669"/>
    <property type="project" value="UniProtKB-KW"/>
</dbReference>
<keyword evidence="12" id="KW-1185">Reference proteome</keyword>
<keyword evidence="9" id="KW-0378">Hydrolase</keyword>
<dbReference type="GO" id="GO:0006364">
    <property type="term" value="P:rRNA processing"/>
    <property type="evidence" value="ECO:0007669"/>
    <property type="project" value="TreeGrafter"/>
</dbReference>
<sequence length="242" mass="28439">MLTNILFRNEMATNKVDLKIDSLKFLYETPLKTEVKTNAQLLEEYLKENAINSNHSDIEKLKERLRFKPLLLEKSLVGNKDKKKRIGKRKNTKLGRVAIKKLNLYKISKDEQKYDTFLPLHNLWKNYVRNLYLHKNGKVMIRAEERVLKIDYHGAKIEVKKCKCESFVGISGIIVKETKNMFEIITQQNELKALPKRETLFEFLIHGHKISIYGNAIVGRPGERMVKRFKNTYESDMILDNL</sequence>
<dbReference type="SMART" id="SM00538">
    <property type="entry name" value="POP4"/>
    <property type="match status" value="1"/>
</dbReference>
<dbReference type="PANTHER" id="PTHR13348">
    <property type="entry name" value="RIBONUCLEASE P SUBUNIT P29"/>
    <property type="match status" value="1"/>
</dbReference>
<dbReference type="HAMAP" id="MF_00754">
    <property type="entry name" value="RNase_P_1"/>
    <property type="match status" value="1"/>
</dbReference>
<dbReference type="InterPro" id="IPR023534">
    <property type="entry name" value="Rof/RNase_P-like"/>
</dbReference>
<dbReference type="Gene3D" id="2.30.30.210">
    <property type="entry name" value="Ribonuclease P/MRP, subunit p29"/>
    <property type="match status" value="1"/>
</dbReference>
<accession>A0A7M5X7C4</accession>
<dbReference type="Proteomes" id="UP000594262">
    <property type="component" value="Unplaced"/>
</dbReference>
<dbReference type="GO" id="GO:0030677">
    <property type="term" value="C:ribonuclease P complex"/>
    <property type="evidence" value="ECO:0007669"/>
    <property type="project" value="InterPro"/>
</dbReference>
<dbReference type="Pfam" id="PF01868">
    <property type="entry name" value="RNase_P-MRP_p29"/>
    <property type="match status" value="1"/>
</dbReference>
<evidence type="ECO:0000256" key="6">
    <source>
        <dbReference type="ARBA" id="ARBA00022694"/>
    </source>
</evidence>
<evidence type="ECO:0000313" key="11">
    <source>
        <dbReference type="EnsemblMetazoa" id="CLYHEMP019111.1"/>
    </source>
</evidence>
<comment type="function">
    <text evidence="1">Component of ribonuclease P, a ribonucleoprotein complex that generates mature tRNA molecules by cleaving their 5'-ends.</text>
</comment>
<dbReference type="GO" id="GO:0000172">
    <property type="term" value="C:ribonuclease MRP complex"/>
    <property type="evidence" value="ECO:0007669"/>
    <property type="project" value="InterPro"/>
</dbReference>
<dbReference type="GO" id="GO:0005634">
    <property type="term" value="C:nucleus"/>
    <property type="evidence" value="ECO:0007669"/>
    <property type="project" value="UniProtKB-SubCell"/>
</dbReference>
<reference evidence="11" key="1">
    <citation type="submission" date="2021-01" db="UniProtKB">
        <authorList>
            <consortium name="EnsemblMetazoa"/>
        </authorList>
    </citation>
    <scope>IDENTIFICATION</scope>
</reference>
<dbReference type="PANTHER" id="PTHR13348:SF0">
    <property type="entry name" value="RIBONUCLEASE P PROTEIN SUBUNIT P29"/>
    <property type="match status" value="1"/>
</dbReference>
<dbReference type="GO" id="GO:0033204">
    <property type="term" value="F:ribonuclease P RNA binding"/>
    <property type="evidence" value="ECO:0007669"/>
    <property type="project" value="InterPro"/>
</dbReference>
<evidence type="ECO:0000256" key="5">
    <source>
        <dbReference type="ARBA" id="ARBA00022490"/>
    </source>
</evidence>
<organism evidence="11 12">
    <name type="scientific">Clytia hemisphaerica</name>
    <dbReference type="NCBI Taxonomy" id="252671"/>
    <lineage>
        <taxon>Eukaryota</taxon>
        <taxon>Metazoa</taxon>
        <taxon>Cnidaria</taxon>
        <taxon>Hydrozoa</taxon>
        <taxon>Hydroidolina</taxon>
        <taxon>Leptothecata</taxon>
        <taxon>Obeliida</taxon>
        <taxon>Clytiidae</taxon>
        <taxon>Clytia</taxon>
    </lineage>
</organism>
<proteinExistence type="inferred from homology"/>
<protein>
    <recommendedName>
        <fullName evidence="4">Ribonuclease P protein subunit p29</fullName>
    </recommendedName>
</protein>
<dbReference type="SUPFAM" id="SSF101744">
    <property type="entry name" value="Rof/RNase P subunit-like"/>
    <property type="match status" value="1"/>
</dbReference>
<dbReference type="OrthoDB" id="124041at2759"/>
<dbReference type="GO" id="GO:0016787">
    <property type="term" value="F:hydrolase activity"/>
    <property type="evidence" value="ECO:0007669"/>
    <property type="project" value="UniProtKB-KW"/>
</dbReference>
<dbReference type="InterPro" id="IPR036980">
    <property type="entry name" value="RNase_P/MRP_Rpp29_sf"/>
</dbReference>
<evidence type="ECO:0000256" key="9">
    <source>
        <dbReference type="ARBA" id="ARBA00022801"/>
    </source>
</evidence>
<dbReference type="EnsemblMetazoa" id="CLYHEMT019111.1">
    <property type="protein sequence ID" value="CLYHEMP019111.1"/>
    <property type="gene ID" value="CLYHEMG019111"/>
</dbReference>
<name>A0A7M5X7C4_9CNID</name>
<evidence type="ECO:0000256" key="10">
    <source>
        <dbReference type="ARBA" id="ARBA00046486"/>
    </source>
</evidence>
<dbReference type="GO" id="GO:0001682">
    <property type="term" value="P:tRNA 5'-leader removal"/>
    <property type="evidence" value="ECO:0007669"/>
    <property type="project" value="InterPro"/>
</dbReference>
<evidence type="ECO:0000313" key="12">
    <source>
        <dbReference type="Proteomes" id="UP000594262"/>
    </source>
</evidence>
<keyword evidence="8" id="KW-0255">Endonuclease</keyword>
<dbReference type="InterPro" id="IPR016848">
    <property type="entry name" value="RNase_P/MRP_Rpp29-subunit"/>
</dbReference>
<keyword evidence="6" id="KW-0819">tRNA processing</keyword>
<dbReference type="InterPro" id="IPR002730">
    <property type="entry name" value="Rpp29/RNP1"/>
</dbReference>